<proteinExistence type="predicted"/>
<keyword evidence="1" id="KW-0472">Membrane</keyword>
<dbReference type="AlphaFoldDB" id="A0A5C3F3L6"/>
<evidence type="ECO:0000313" key="3">
    <source>
        <dbReference type="Proteomes" id="UP000323386"/>
    </source>
</evidence>
<feature type="transmembrane region" description="Helical" evidence="1">
    <location>
        <begin position="24"/>
        <end position="47"/>
    </location>
</feature>
<keyword evidence="1" id="KW-1133">Transmembrane helix</keyword>
<accession>A0A5C3F3L6</accession>
<keyword evidence="1" id="KW-0812">Transmembrane</keyword>
<organism evidence="2 3">
    <name type="scientific">Pseudozyma flocculosa</name>
    <dbReference type="NCBI Taxonomy" id="84751"/>
    <lineage>
        <taxon>Eukaryota</taxon>
        <taxon>Fungi</taxon>
        <taxon>Dikarya</taxon>
        <taxon>Basidiomycota</taxon>
        <taxon>Ustilaginomycotina</taxon>
        <taxon>Ustilaginomycetes</taxon>
        <taxon>Ustilaginales</taxon>
        <taxon>Ustilaginaceae</taxon>
        <taxon>Pseudozyma</taxon>
    </lineage>
</organism>
<dbReference type="EMBL" id="OOIP01000008">
    <property type="protein sequence ID" value="SPO37861.1"/>
    <property type="molecule type" value="Genomic_DNA"/>
</dbReference>
<dbReference type="Proteomes" id="UP000323386">
    <property type="component" value="Unassembled WGS sequence"/>
</dbReference>
<sequence length="161" mass="17136">MQHTWSMPLAQPRNLFARLVGKHVAYMSTLISALDYHAVLVASFFSLSRVYRIVGHKALPAALDAALLLVLALMDKALVDIDDDVKDLSTMPASALEPSGFVDVRIEPSAADTLVMRRIESSASATAFGYTVNAVEGLGYIGTEGQVAADAEPSTSSNGRP</sequence>
<gene>
    <name evidence="2" type="ORF">PSFLO_03338</name>
</gene>
<reference evidence="2 3" key="1">
    <citation type="submission" date="2018-03" db="EMBL/GenBank/DDBJ databases">
        <authorList>
            <person name="Guldener U."/>
        </authorList>
    </citation>
    <scope>NUCLEOTIDE SEQUENCE [LARGE SCALE GENOMIC DNA]</scope>
    <source>
        <strain evidence="2 3">DAOM196992</strain>
    </source>
</reference>
<protein>
    <submittedName>
        <fullName evidence="2">Uncharacterized protein</fullName>
    </submittedName>
</protein>
<evidence type="ECO:0000313" key="2">
    <source>
        <dbReference type="EMBL" id="SPO37861.1"/>
    </source>
</evidence>
<name>A0A5C3F3L6_9BASI</name>
<keyword evidence="3" id="KW-1185">Reference proteome</keyword>
<evidence type="ECO:0000256" key="1">
    <source>
        <dbReference type="SAM" id="Phobius"/>
    </source>
</evidence>